<keyword evidence="5 6" id="KW-0472">Membrane</keyword>
<dbReference type="PANTHER" id="PTHR12608">
    <property type="entry name" value="TRANSMEMBRANE PROTEIN HTP-1 RELATED"/>
    <property type="match status" value="1"/>
</dbReference>
<feature type="transmembrane region" description="Helical" evidence="6">
    <location>
        <begin position="165"/>
        <end position="182"/>
    </location>
</feature>
<name>A0A1V3NUT1_9GAMM</name>
<evidence type="ECO:0000256" key="3">
    <source>
        <dbReference type="ARBA" id="ARBA00022692"/>
    </source>
</evidence>
<feature type="transmembrane region" description="Helical" evidence="6">
    <location>
        <begin position="67"/>
        <end position="85"/>
    </location>
</feature>
<evidence type="ECO:0000256" key="1">
    <source>
        <dbReference type="ARBA" id="ARBA00004141"/>
    </source>
</evidence>
<evidence type="ECO:0000313" key="7">
    <source>
        <dbReference type="EMBL" id="OOG28850.1"/>
    </source>
</evidence>
<feature type="transmembrane region" description="Helical" evidence="6">
    <location>
        <begin position="38"/>
        <end position="60"/>
    </location>
</feature>
<protein>
    <recommendedName>
        <fullName evidence="6">GDT1 family protein</fullName>
    </recommendedName>
</protein>
<organism evidence="7 8">
    <name type="scientific">Thioalkalivibrio denitrificans</name>
    <dbReference type="NCBI Taxonomy" id="108003"/>
    <lineage>
        <taxon>Bacteria</taxon>
        <taxon>Pseudomonadati</taxon>
        <taxon>Pseudomonadota</taxon>
        <taxon>Gammaproteobacteria</taxon>
        <taxon>Chromatiales</taxon>
        <taxon>Ectothiorhodospiraceae</taxon>
        <taxon>Thioalkalivibrio</taxon>
    </lineage>
</organism>
<proteinExistence type="inferred from homology"/>
<evidence type="ECO:0000256" key="6">
    <source>
        <dbReference type="RuleBase" id="RU365102"/>
    </source>
</evidence>
<evidence type="ECO:0000256" key="5">
    <source>
        <dbReference type="ARBA" id="ARBA00023136"/>
    </source>
</evidence>
<dbReference type="OrthoDB" id="9801356at2"/>
<evidence type="ECO:0000256" key="2">
    <source>
        <dbReference type="ARBA" id="ARBA00009190"/>
    </source>
</evidence>
<comment type="subcellular location">
    <subcellularLocation>
        <location evidence="1 6">Membrane</location>
        <topology evidence="1 6">Multi-pass membrane protein</topology>
    </subcellularLocation>
</comment>
<keyword evidence="8" id="KW-1185">Reference proteome</keyword>
<keyword evidence="3 6" id="KW-0812">Transmembrane</keyword>
<dbReference type="Pfam" id="PF01169">
    <property type="entry name" value="GDT1"/>
    <property type="match status" value="2"/>
</dbReference>
<dbReference type="EMBL" id="MVBK01000001">
    <property type="protein sequence ID" value="OOG28850.1"/>
    <property type="molecule type" value="Genomic_DNA"/>
</dbReference>
<evidence type="ECO:0000256" key="4">
    <source>
        <dbReference type="ARBA" id="ARBA00022989"/>
    </source>
</evidence>
<dbReference type="RefSeq" id="WP_077277185.1">
    <property type="nucleotide sequence ID" value="NZ_MVBK01000001.1"/>
</dbReference>
<dbReference type="InterPro" id="IPR001727">
    <property type="entry name" value="GDT1-like"/>
</dbReference>
<gene>
    <name evidence="7" type="ORF">B1C78_00505</name>
</gene>
<dbReference type="PANTHER" id="PTHR12608:SF1">
    <property type="entry name" value="TRANSMEMBRANE PROTEIN 165"/>
    <property type="match status" value="1"/>
</dbReference>
<feature type="transmembrane region" description="Helical" evidence="6">
    <location>
        <begin position="121"/>
        <end position="145"/>
    </location>
</feature>
<accession>A0A1V3NUT1</accession>
<sequence length="208" mass="22401">MELFLLSILAVAVAEIGDRSMFLAALFGMRCRSAWVVFWGMATGLFLNQLVSAVAGIWLFAVIATDWHLWVVGTAFLVMAVWVLIPEDEELEKDTYARSAFLAAAIAFFVFEMFDKTQLAVITLAGASGALLPVVLGATVGILLITTPALILGKRFAASIPAAPMRYVASGLFLLIGLWTWAEAGGWMPDLGLPDLSGALLRAAENYQ</sequence>
<dbReference type="GO" id="GO:0016020">
    <property type="term" value="C:membrane"/>
    <property type="evidence" value="ECO:0007669"/>
    <property type="project" value="UniProtKB-SubCell"/>
</dbReference>
<dbReference type="Proteomes" id="UP000189462">
    <property type="component" value="Unassembled WGS sequence"/>
</dbReference>
<dbReference type="GO" id="GO:0046873">
    <property type="term" value="F:metal ion transmembrane transporter activity"/>
    <property type="evidence" value="ECO:0007669"/>
    <property type="project" value="InterPro"/>
</dbReference>
<comment type="similarity">
    <text evidence="2 6">Belongs to the GDT1 family.</text>
</comment>
<reference evidence="7 8" key="1">
    <citation type="submission" date="2017-02" db="EMBL/GenBank/DDBJ databases">
        <title>Genomic diversity within the haloalkaliphilic genus Thioalkalivibrio.</title>
        <authorList>
            <person name="Ahn A.-C."/>
            <person name="Meier-Kolthoff J."/>
            <person name="Overmars L."/>
            <person name="Richter M."/>
            <person name="Woyke T."/>
            <person name="Sorokin D.Y."/>
            <person name="Muyzer G."/>
        </authorList>
    </citation>
    <scope>NUCLEOTIDE SEQUENCE [LARGE SCALE GENOMIC DNA]</scope>
    <source>
        <strain evidence="7 8">ALJD</strain>
    </source>
</reference>
<comment type="caution">
    <text evidence="7">The sequence shown here is derived from an EMBL/GenBank/DDBJ whole genome shotgun (WGS) entry which is preliminary data.</text>
</comment>
<dbReference type="AlphaFoldDB" id="A0A1V3NUT1"/>
<keyword evidence="4 6" id="KW-1133">Transmembrane helix</keyword>
<feature type="transmembrane region" description="Helical" evidence="6">
    <location>
        <begin position="97"/>
        <end position="114"/>
    </location>
</feature>
<evidence type="ECO:0000313" key="8">
    <source>
        <dbReference type="Proteomes" id="UP000189462"/>
    </source>
</evidence>